<proteinExistence type="predicted"/>
<sequence>MPAYIRPESTANSYQIGKTLVDFTQLTGRQVRSYLRPVSSSPGADYEVGVFK</sequence>
<reference evidence="1" key="1">
    <citation type="submission" date="2020-09" db="EMBL/GenBank/DDBJ databases">
        <authorList>
            <person name="Kim M.K."/>
        </authorList>
    </citation>
    <scope>NUCLEOTIDE SEQUENCE</scope>
    <source>
        <strain evidence="1">BT702</strain>
    </source>
</reference>
<gene>
    <name evidence="1" type="ORF">IC229_29700</name>
</gene>
<keyword evidence="2" id="KW-1185">Reference proteome</keyword>
<dbReference type="AlphaFoldDB" id="A0A927G9U1"/>
<name>A0A927G9U1_9BACT</name>
<dbReference type="Proteomes" id="UP000598820">
    <property type="component" value="Unassembled WGS sequence"/>
</dbReference>
<protein>
    <submittedName>
        <fullName evidence="1">Uncharacterized protein</fullName>
    </submittedName>
</protein>
<comment type="caution">
    <text evidence="1">The sequence shown here is derived from an EMBL/GenBank/DDBJ whole genome shotgun (WGS) entry which is preliminary data.</text>
</comment>
<evidence type="ECO:0000313" key="1">
    <source>
        <dbReference type="EMBL" id="MBD2704843.1"/>
    </source>
</evidence>
<dbReference type="EMBL" id="JACWZY010000038">
    <property type="protein sequence ID" value="MBD2704843.1"/>
    <property type="molecule type" value="Genomic_DNA"/>
</dbReference>
<evidence type="ECO:0000313" key="2">
    <source>
        <dbReference type="Proteomes" id="UP000598820"/>
    </source>
</evidence>
<accession>A0A927G9U1</accession>
<organism evidence="1 2">
    <name type="scientific">Spirosoma profusum</name>
    <dbReference type="NCBI Taxonomy" id="2771354"/>
    <lineage>
        <taxon>Bacteria</taxon>
        <taxon>Pseudomonadati</taxon>
        <taxon>Bacteroidota</taxon>
        <taxon>Cytophagia</taxon>
        <taxon>Cytophagales</taxon>
        <taxon>Cytophagaceae</taxon>
        <taxon>Spirosoma</taxon>
    </lineage>
</organism>